<reference evidence="1" key="1">
    <citation type="journal article" date="2022" name="bioRxiv">
        <title>Genomics of Preaxostyla Flagellates Illuminates Evolutionary Transitions and the Path Towards Mitochondrial Loss.</title>
        <authorList>
            <person name="Novak L.V.F."/>
            <person name="Treitli S.C."/>
            <person name="Pyrih J."/>
            <person name="Halakuc P."/>
            <person name="Pipaliya S.V."/>
            <person name="Vacek V."/>
            <person name="Brzon O."/>
            <person name="Soukal P."/>
            <person name="Eme L."/>
            <person name="Dacks J.B."/>
            <person name="Karnkowska A."/>
            <person name="Elias M."/>
            <person name="Hampl V."/>
        </authorList>
    </citation>
    <scope>NUCLEOTIDE SEQUENCE</scope>
    <source>
        <strain evidence="1">RCP-MX</strain>
    </source>
</reference>
<comment type="caution">
    <text evidence="1">The sequence shown here is derived from an EMBL/GenBank/DDBJ whole genome shotgun (WGS) entry which is preliminary data.</text>
</comment>
<evidence type="ECO:0000313" key="1">
    <source>
        <dbReference type="EMBL" id="KAJ4459530.1"/>
    </source>
</evidence>
<proteinExistence type="predicted"/>
<sequence>MSVHLPLFAFFFPCPSRNFLATAAWLQAPVDDHLLVARPPPLLAAPAPRIGADQYLVRVGTEVVGLAPLMGYDFANGAGRLPGLWDEEAYGRAFTALPPTPVVLADTRVMATVLGLPCTVDLRLVGTVGLEVATAIDMRTRSARVSLRPSLTSRLAATVAMQVPAMEAGFSLDGTLVEATLEPLRQRRVPETPRAAGIFPDFTLCTRLDLRSSAHTFAATQTFRLQLQPVCAPCGSFCLQCNLTWCCEGTRFWERYNTSTPIDHALAGECLPARVVVTPTVTATAPGLAVGRQVGPGAVALRWRLPQSSLAAAVSALLNTAWYDVTLGQHEGHPDLHTARLTAAALNHWASDLVLPAFPPTSPQGTVSAVITPRQLFPRLGGTGLTPVRVGATGLEMPMAEELVVVVGATVDAVEVRVRASPLVARMAVALGTTSGAADLLSWLPLEAADLPADGLLRFQGLNMTGISTAYLSLQLIGYRGSSFQSRVYPIPLTTTTTATLDADATATAAAAVAADQTAPGVVYLNDGAPVGLWQVPTDAQALSSMTSYTFHLSLVETGSGLRSLSAGLSTAAPLGTWPEVTDGWVQVQSWNATPAVLAWQGTYTLTGLHLVDGGRYYCKIYYCKIHVEDHAGHVTEGTSDGFLVDGTNPALPGPLAIRAPATALASASRLTVTWPQPRSRVPLRSLHLGVGPTCAAATATLPLARALALPGPDMLFTSAVRGAQNPTAARLLPAPWALATTPDPLGNVTVAAATVSGLGLVTGQSYYAALRLVALSGREGLACAGPYLIDTIPPVAGPVRVTSAQTHDSGTRYTQANRAAIVLEWDECTDIDGSGVARYEAAIGRAPNATDVLMWVGVGGSGARGASLEGLALEVGFEYWVTLRCGPDLDHHHPAPLVITPESPRLGPSSLRFAALADSTSLPTMSPLLPSRPDLLLTYQTNTTHARLHWEVTTNDSAVARVTGSLGLDCNATVGWPLTAVLPQWDYSGREAAHWLSDAVIPLPAGLPVGTPIYATICLTSRAGGQTCGCTASPLLLDPTSPVLTRLPVVWQAGDDESGLVQVVVELVNVEDEETAVARLVINGSALAAASSSTPQELLLPNLPHDLPTGHYRLRLTATNGAQLVGSLMSTSRLWLDLGDHPVGELPAYFQFTAPNGTLVSQAEYALVNATFAQLGQVVHTSDPWVTPDVTGWAPLGLPGSLLRLESLPTGGCSAVLVRTWSWAHTAIVAPSSVFCVDLGAPELAISAASAVANTTDSLVVTWRAHAPSGIRNVSLALGSIPGAHDILPETAPSTVTPADTPTSPDFDLGEDGVRVAIPLDMETGRVYYPKVTVTTWANRTYHLVGQGVLVDATAPEAAQMLDLRQGPAGARGLWMPTIDEVRAGLIVMRPAEILWDPSHNFLVGLGHSNSRTMCPPLDTRLTDCLAHFGPFIHFLVSVIP</sequence>
<gene>
    <name evidence="1" type="ORF">PAPYR_4590</name>
</gene>
<name>A0ABQ8UPS3_9EUKA</name>
<dbReference type="Proteomes" id="UP001141327">
    <property type="component" value="Unassembled WGS sequence"/>
</dbReference>
<accession>A0ABQ8UPS3</accession>
<dbReference type="EMBL" id="JAPMOS010000019">
    <property type="protein sequence ID" value="KAJ4459530.1"/>
    <property type="molecule type" value="Genomic_DNA"/>
</dbReference>
<organism evidence="1 2">
    <name type="scientific">Paratrimastix pyriformis</name>
    <dbReference type="NCBI Taxonomy" id="342808"/>
    <lineage>
        <taxon>Eukaryota</taxon>
        <taxon>Metamonada</taxon>
        <taxon>Preaxostyla</taxon>
        <taxon>Paratrimastigidae</taxon>
        <taxon>Paratrimastix</taxon>
    </lineage>
</organism>
<evidence type="ECO:0000313" key="2">
    <source>
        <dbReference type="Proteomes" id="UP001141327"/>
    </source>
</evidence>
<keyword evidence="2" id="KW-1185">Reference proteome</keyword>
<protein>
    <submittedName>
        <fullName evidence="1">Uncharacterized protein</fullName>
    </submittedName>
</protein>